<keyword evidence="10 15" id="KW-0798">TonB box</keyword>
<dbReference type="NCBIfam" id="NF010651">
    <property type="entry name" value="PRK14050.1"/>
    <property type="match status" value="1"/>
</dbReference>
<dbReference type="NCBIfam" id="TIGR01783">
    <property type="entry name" value="TonB-siderophor"/>
    <property type="match status" value="1"/>
</dbReference>
<dbReference type="GO" id="GO:0015891">
    <property type="term" value="P:siderophore transport"/>
    <property type="evidence" value="ECO:0007669"/>
    <property type="project" value="InterPro"/>
</dbReference>
<dbReference type="PROSITE" id="PS52016">
    <property type="entry name" value="TONB_DEPENDENT_REC_3"/>
    <property type="match status" value="1"/>
</dbReference>
<feature type="chain" id="PRO_5031563493" evidence="16">
    <location>
        <begin position="30"/>
        <end position="730"/>
    </location>
</feature>
<keyword evidence="12 19" id="KW-0675">Receptor</keyword>
<dbReference type="EMBL" id="JACIDV010000001">
    <property type="protein sequence ID" value="MBB3944182.1"/>
    <property type="molecule type" value="Genomic_DNA"/>
</dbReference>
<comment type="caution">
    <text evidence="19">The sequence shown here is derived from an EMBL/GenBank/DDBJ whole genome shotgun (WGS) entry which is preliminary data.</text>
</comment>
<sequence length="730" mass="80074">MKKMNHAIVSRLLMGTALFAAIIPLDARAQNATNGTVLEPIVVQGQGGDSATGPVDGYVAKKTGTGSKTDTPVKDIPQSVSVVGRQEMDDRGAVTKIDEVLRYTPGVNTEPFGVDADTDWFYIRGFDATQTGVFLDGLNLFAYGFGGFQIDAYGLERVEVLKGPASVLYGGANPGGIVQLVSKRPQDEPIRETEIGINNFGNAFLGFDLGDKVDEDGIWTYRVTGKVSGGDNYSDYSEDLRGFVMPQITFEPDAQTSATVYGYLSALDQVHVGNGFLPYVGTVVDAPYGKIDRDAFFGEPDIDNGRVYQTMLGYEFKHELENGIEFRQNARYGHLYKHEVGPYPFGYEGFGAPLAPDYNLYRIGFEGTSKLDSFNVDNRLTGEFDTGPADHQILAGLDYKFYRLSNAQKFPDFRTPTSPISANNPVYGLPQSENILQTDELVTQQQIGLYVQDQIRFGNGWLATLNGRYDYVDTDLKSAIATNPSRRSHDQSLSGRAGLAYEFANGLTPYVSAATFFNPLIARLADGRTAEPEEGYQFEGGIKYEPAFFDGSLTASVFKLVKQKAVVSYTDLVLGPISGQYGEVESQGVELEAKANLNENWKMLASYSYTDIEVTRDANPNFIGKSPWVVPNQTASLWLDYAFTNEGLEGLSAGAGVRYQGRSFADQLNEFKVPSAAVVDAAIRYEKNDWTASINVANLFDKDYVKGCQGVSVCGYGDQRTITFKLSKKW</sequence>
<dbReference type="InterPro" id="IPR039426">
    <property type="entry name" value="TonB-dep_rcpt-like"/>
</dbReference>
<keyword evidence="11 14" id="KW-0472">Membrane</keyword>
<keyword evidence="7 16" id="KW-0732">Signal</keyword>
<dbReference type="SUPFAM" id="SSF56935">
    <property type="entry name" value="Porins"/>
    <property type="match status" value="1"/>
</dbReference>
<evidence type="ECO:0000259" key="18">
    <source>
        <dbReference type="Pfam" id="PF07715"/>
    </source>
</evidence>
<protein>
    <submittedName>
        <fullName evidence="19">Iron complex outermembrane receptor protein</fullName>
    </submittedName>
</protein>
<dbReference type="InterPro" id="IPR012910">
    <property type="entry name" value="Plug_dom"/>
</dbReference>
<dbReference type="InterPro" id="IPR010105">
    <property type="entry name" value="TonB_sidphr_rcpt"/>
</dbReference>
<name>A0A7W6FZY5_9HYPH</name>
<proteinExistence type="inferred from homology"/>
<keyword evidence="9" id="KW-0406">Ion transport</keyword>
<gene>
    <name evidence="19" type="ORF">GGQ73_000105</name>
</gene>
<reference evidence="19 20" key="1">
    <citation type="submission" date="2020-08" db="EMBL/GenBank/DDBJ databases">
        <title>Genomic Encyclopedia of Type Strains, Phase IV (KMG-IV): sequencing the most valuable type-strain genomes for metagenomic binning, comparative biology and taxonomic classification.</title>
        <authorList>
            <person name="Goeker M."/>
        </authorList>
    </citation>
    <scope>NUCLEOTIDE SEQUENCE [LARGE SCALE GENOMIC DNA]</scope>
    <source>
        <strain evidence="19 20">DSM 26438</strain>
    </source>
</reference>
<dbReference type="Pfam" id="PF00593">
    <property type="entry name" value="TonB_dep_Rec_b-barrel"/>
    <property type="match status" value="1"/>
</dbReference>
<dbReference type="FunFam" id="2.170.130.10:FF:000001">
    <property type="entry name" value="Catecholate siderophore TonB-dependent receptor"/>
    <property type="match status" value="1"/>
</dbReference>
<dbReference type="GO" id="GO:0015344">
    <property type="term" value="F:siderophore uptake transmembrane transporter activity"/>
    <property type="evidence" value="ECO:0007669"/>
    <property type="project" value="TreeGrafter"/>
</dbReference>
<dbReference type="CDD" id="cd01347">
    <property type="entry name" value="ligand_gated_channel"/>
    <property type="match status" value="1"/>
</dbReference>
<evidence type="ECO:0000313" key="19">
    <source>
        <dbReference type="EMBL" id="MBB3944182.1"/>
    </source>
</evidence>
<keyword evidence="5" id="KW-0410">Iron transport</keyword>
<dbReference type="InterPro" id="IPR036942">
    <property type="entry name" value="Beta-barrel_TonB_sf"/>
</dbReference>
<dbReference type="Gene3D" id="2.170.130.10">
    <property type="entry name" value="TonB-dependent receptor, plug domain"/>
    <property type="match status" value="1"/>
</dbReference>
<evidence type="ECO:0000256" key="15">
    <source>
        <dbReference type="RuleBase" id="RU003357"/>
    </source>
</evidence>
<evidence type="ECO:0000256" key="12">
    <source>
        <dbReference type="ARBA" id="ARBA00023170"/>
    </source>
</evidence>
<keyword evidence="4 14" id="KW-1134">Transmembrane beta strand</keyword>
<feature type="domain" description="TonB-dependent receptor-like beta-barrel" evidence="17">
    <location>
        <begin position="253"/>
        <end position="699"/>
    </location>
</feature>
<evidence type="ECO:0000256" key="14">
    <source>
        <dbReference type="PROSITE-ProRule" id="PRU01360"/>
    </source>
</evidence>
<evidence type="ECO:0000256" key="5">
    <source>
        <dbReference type="ARBA" id="ARBA00022496"/>
    </source>
</evidence>
<keyword evidence="20" id="KW-1185">Reference proteome</keyword>
<dbReference type="PANTHER" id="PTHR32552">
    <property type="entry name" value="FERRICHROME IRON RECEPTOR-RELATED"/>
    <property type="match status" value="1"/>
</dbReference>
<dbReference type="GO" id="GO:0038023">
    <property type="term" value="F:signaling receptor activity"/>
    <property type="evidence" value="ECO:0007669"/>
    <property type="project" value="InterPro"/>
</dbReference>
<evidence type="ECO:0000256" key="4">
    <source>
        <dbReference type="ARBA" id="ARBA00022452"/>
    </source>
</evidence>
<dbReference type="InterPro" id="IPR037066">
    <property type="entry name" value="Plug_dom_sf"/>
</dbReference>
<keyword evidence="13 14" id="KW-0998">Cell outer membrane</keyword>
<keyword evidence="8" id="KW-0408">Iron</keyword>
<evidence type="ECO:0000256" key="1">
    <source>
        <dbReference type="ARBA" id="ARBA00004571"/>
    </source>
</evidence>
<evidence type="ECO:0000256" key="10">
    <source>
        <dbReference type="ARBA" id="ARBA00023077"/>
    </source>
</evidence>
<dbReference type="GO" id="GO:0009279">
    <property type="term" value="C:cell outer membrane"/>
    <property type="evidence" value="ECO:0007669"/>
    <property type="project" value="UniProtKB-SubCell"/>
</dbReference>
<comment type="subcellular location">
    <subcellularLocation>
        <location evidence="1 14">Cell outer membrane</location>
        <topology evidence="1 14">Multi-pass membrane protein</topology>
    </subcellularLocation>
</comment>
<evidence type="ECO:0000256" key="11">
    <source>
        <dbReference type="ARBA" id="ARBA00023136"/>
    </source>
</evidence>
<dbReference type="Pfam" id="PF07715">
    <property type="entry name" value="Plug"/>
    <property type="match status" value="1"/>
</dbReference>
<comment type="similarity">
    <text evidence="2 14 15">Belongs to the TonB-dependent receptor family.</text>
</comment>
<dbReference type="PANTHER" id="PTHR32552:SF68">
    <property type="entry name" value="FERRICHROME OUTER MEMBRANE TRANSPORTER_PHAGE RECEPTOR"/>
    <property type="match status" value="1"/>
</dbReference>
<evidence type="ECO:0000256" key="3">
    <source>
        <dbReference type="ARBA" id="ARBA00022448"/>
    </source>
</evidence>
<feature type="signal peptide" evidence="16">
    <location>
        <begin position="1"/>
        <end position="29"/>
    </location>
</feature>
<keyword evidence="6 14" id="KW-0812">Transmembrane</keyword>
<dbReference type="InterPro" id="IPR000531">
    <property type="entry name" value="Beta-barrel_TonB"/>
</dbReference>
<keyword evidence="3 14" id="KW-0813">Transport</keyword>
<accession>A0A7W6FZY5</accession>
<evidence type="ECO:0000256" key="6">
    <source>
        <dbReference type="ARBA" id="ARBA00022692"/>
    </source>
</evidence>
<evidence type="ECO:0000256" key="16">
    <source>
        <dbReference type="SAM" id="SignalP"/>
    </source>
</evidence>
<evidence type="ECO:0000259" key="17">
    <source>
        <dbReference type="Pfam" id="PF00593"/>
    </source>
</evidence>
<feature type="domain" description="TonB-dependent receptor plug" evidence="18">
    <location>
        <begin position="73"/>
        <end position="177"/>
    </location>
</feature>
<evidence type="ECO:0000256" key="2">
    <source>
        <dbReference type="ARBA" id="ARBA00009810"/>
    </source>
</evidence>
<evidence type="ECO:0000256" key="13">
    <source>
        <dbReference type="ARBA" id="ARBA00023237"/>
    </source>
</evidence>
<evidence type="ECO:0000256" key="9">
    <source>
        <dbReference type="ARBA" id="ARBA00023065"/>
    </source>
</evidence>
<dbReference type="Proteomes" id="UP000565286">
    <property type="component" value="Unassembled WGS sequence"/>
</dbReference>
<evidence type="ECO:0000256" key="7">
    <source>
        <dbReference type="ARBA" id="ARBA00022729"/>
    </source>
</evidence>
<dbReference type="Gene3D" id="2.40.170.20">
    <property type="entry name" value="TonB-dependent receptor, beta-barrel domain"/>
    <property type="match status" value="1"/>
</dbReference>
<organism evidence="19 20">
    <name type="scientific">Rhizobium skierniewicense</name>
    <dbReference type="NCBI Taxonomy" id="984260"/>
    <lineage>
        <taxon>Bacteria</taxon>
        <taxon>Pseudomonadati</taxon>
        <taxon>Pseudomonadota</taxon>
        <taxon>Alphaproteobacteria</taxon>
        <taxon>Hyphomicrobiales</taxon>
        <taxon>Rhizobiaceae</taxon>
        <taxon>Rhizobium/Agrobacterium group</taxon>
        <taxon>Rhizobium</taxon>
    </lineage>
</organism>
<evidence type="ECO:0000256" key="8">
    <source>
        <dbReference type="ARBA" id="ARBA00023004"/>
    </source>
</evidence>
<evidence type="ECO:0000313" key="20">
    <source>
        <dbReference type="Proteomes" id="UP000565286"/>
    </source>
</evidence>
<dbReference type="AlphaFoldDB" id="A0A7W6FZY5"/>